<feature type="compositionally biased region" description="Basic and acidic residues" evidence="16">
    <location>
        <begin position="1459"/>
        <end position="1477"/>
    </location>
</feature>
<feature type="compositionally biased region" description="Low complexity" evidence="16">
    <location>
        <begin position="2604"/>
        <end position="2621"/>
    </location>
</feature>
<dbReference type="InterPro" id="IPR048897">
    <property type="entry name" value="Nol11_C"/>
</dbReference>
<feature type="domain" description="Bromo" evidence="17">
    <location>
        <begin position="3738"/>
        <end position="3808"/>
    </location>
</feature>
<evidence type="ECO:0000256" key="6">
    <source>
        <dbReference type="ARBA" id="ARBA00022833"/>
    </source>
</evidence>
<dbReference type="PANTHER" id="PTHR45975">
    <property type="entry name" value="NUCLEOSOME-REMODELING FACTOR SUBUNIT BPTF"/>
    <property type="match status" value="1"/>
</dbReference>
<feature type="region of interest" description="Disordered" evidence="16">
    <location>
        <begin position="3329"/>
        <end position="3395"/>
    </location>
</feature>
<dbReference type="InterPro" id="IPR036427">
    <property type="entry name" value="Bromodomain-like_sf"/>
</dbReference>
<dbReference type="InterPro" id="IPR038028">
    <property type="entry name" value="BPTF"/>
</dbReference>
<feature type="domain" description="PARP-type" evidence="19">
    <location>
        <begin position="3636"/>
        <end position="3738"/>
    </location>
</feature>
<feature type="compositionally biased region" description="Basic and acidic residues" evidence="16">
    <location>
        <begin position="2017"/>
        <end position="2035"/>
    </location>
</feature>
<reference evidence="21" key="1">
    <citation type="submission" date="2020-03" db="EMBL/GenBank/DDBJ databases">
        <authorList>
            <person name="Weist P."/>
        </authorList>
    </citation>
    <scope>NUCLEOTIDE SEQUENCE</scope>
</reference>
<evidence type="ECO:0000256" key="10">
    <source>
        <dbReference type="ARBA" id="ARBA00023117"/>
    </source>
</evidence>
<feature type="region of interest" description="Disordered" evidence="16">
    <location>
        <begin position="2083"/>
        <end position="2120"/>
    </location>
</feature>
<keyword evidence="8" id="KW-0805">Transcription regulation</keyword>
<organism evidence="21 22">
    <name type="scientific">Pleuronectes platessa</name>
    <name type="common">European plaice</name>
    <dbReference type="NCBI Taxonomy" id="8262"/>
    <lineage>
        <taxon>Eukaryota</taxon>
        <taxon>Metazoa</taxon>
        <taxon>Chordata</taxon>
        <taxon>Craniata</taxon>
        <taxon>Vertebrata</taxon>
        <taxon>Euteleostomi</taxon>
        <taxon>Actinopterygii</taxon>
        <taxon>Neopterygii</taxon>
        <taxon>Teleostei</taxon>
        <taxon>Neoteleostei</taxon>
        <taxon>Acanthomorphata</taxon>
        <taxon>Carangaria</taxon>
        <taxon>Pleuronectiformes</taxon>
        <taxon>Pleuronectoidei</taxon>
        <taxon>Pleuronectidae</taxon>
        <taxon>Pleuronectes</taxon>
    </lineage>
</organism>
<feature type="region of interest" description="Disordered" evidence="16">
    <location>
        <begin position="2280"/>
        <end position="2377"/>
    </location>
</feature>
<dbReference type="Pfam" id="PF00628">
    <property type="entry name" value="PHD"/>
    <property type="match status" value="3"/>
</dbReference>
<evidence type="ECO:0000256" key="13">
    <source>
        <dbReference type="PROSITE-ProRule" id="PRU00035"/>
    </source>
</evidence>
<feature type="domain" description="PHD-type" evidence="18">
    <location>
        <begin position="3661"/>
        <end position="3712"/>
    </location>
</feature>
<feature type="compositionally biased region" description="Basic residues" evidence="16">
    <location>
        <begin position="969"/>
        <end position="979"/>
    </location>
</feature>
<evidence type="ECO:0000256" key="4">
    <source>
        <dbReference type="ARBA" id="ARBA00022737"/>
    </source>
</evidence>
<feature type="region of interest" description="Disordered" evidence="16">
    <location>
        <begin position="2578"/>
        <end position="2626"/>
    </location>
</feature>
<dbReference type="SMART" id="SM00571">
    <property type="entry name" value="DDT"/>
    <property type="match status" value="1"/>
</dbReference>
<keyword evidence="3" id="KW-0479">Metal-binding</keyword>
<evidence type="ECO:0000259" key="20">
    <source>
        <dbReference type="PROSITE" id="PS50827"/>
    </source>
</evidence>
<feature type="region of interest" description="Disordered" evidence="16">
    <location>
        <begin position="2492"/>
        <end position="2517"/>
    </location>
</feature>
<sequence length="3830" mass="419683">MCPVMIIRREQQQRAGMAALYEGYTLCGLVPAQTLSNSGVQGIEQERDNDHVVVTDSTRCVTLYKVSDQKPLGSWTVKQGQTLTCSAVFNSQTKEYVAITDYKVIRIWKEEDILLEKAFKATVSSDVWKVHCVDGAEPVVLFQKGAVRLLDSLLSAPQQPIEEVLSQEEAIRWSTNIVAETQQIVVFTTEQKGDHFLYLQRLNPNTLQRYRLEREEPGVAPLSFSASYRDKHIRLLYLYPNGHVYQSVVSVRGLATEEGTQALSLPRSLLLALPVGEGPLEAASALVLDEAHVAVVGVPHPSAGAGKDFLCIWNTNFQTLQAGKEMAGKIYGQLWCYSNKLFIPHGKSLSVIPFVCPTSSLAYALGKLKKAKTEDSKAPASVPSWNNILHGEKGQPSRTVEARKTRTTRKTQSTPCLTTDQVLALIKTAPVEDVQKEVEGLLSRSDVQDLQPSVGRLVSVLVSRSLADPAFYTPSTLAQLVHTQGLCHSVCPDLVLLALEKKDYFLCQLCLQFFPDIPEAVTCACLMAFISMPDIDAEKGSLEPDSVSFMETLVSQERGQVGLQNGFSPTSLDEQHPDAHRGGDAIITNAEEKEKTSTPTEQMCPVGLHKAVLLNEVLQTAYSDTFLLPHLKDLSSQHVVLFLQYLQFLYLKFAQDAVPQMGLRSPNLAQVMDWVCLVLDAHFTVLVMTPEAKGLLRNLHNFVKSQVRLVSELGKIESSLQELNKMKEKRDIGQYSIELDMCKCVSWDSTGFPQENLVTDLREPVAATPPLTHTGDDVLVSAALPGSSRHYAAGANSPGLLCFQRTESQEEKWRLQATQSGTPAVHFELYTLEVRPGPGGHAAGTVAGPTGSLLSRFSPVCASRSSTEIEAEQERLSPTMRGRRGRPPKQAAVMREGSPGPVRGSRGGRNRGMRGRGRSRGRGRVASGGFCGSAEGDTEISGRENFHSSRGRRKVGASITAAAATSRSRGSRGRGRGSRGVRGVRGGVRRPLNKVVYDDNSDEEDDNISYRSEEDELLNDNPSDPEEEEALGNDSDYLEELPYDDDDASYCTESSFRSLSTLGSTPGPKRSRLMPPSSPILEAKDIPPLELPKSSEDLLVLTSQLLNVSAVYEVLRNFGSVLRLSPFRFEDFGAALASQEQCTLLAETHISLLKAILREEDTSNTTFGPADVKDSVNSTLYFVDGMTWPEVVRAYCESDPEYRHILPPQESEDYPYEPLESKIKVLQFLVDQFLTTNIAREELMSEGVVAYDDHCRVCHRLGDLLCCETCSAVYHLECVKPPLQEVPEDEWQCEVCVAHKVPGVADCIPEAQKSKPFIRQLPVGYDRHQRKYWFLNRRIVVEEDGEQEDKAIWYYSTKVQLADLIDCLDKDYWEADLYAALEEIRDEVHAHMDITEDLTNKARGTNKCFFTAANDEILERLRAKKEEELEEIKRRAAEESLRARMEKAREEFDLEKEDGEVGLKDEGHPEGKVKDSIKEEEEETNEEAIEEKRDGVKSGVAEAPPTGQEGSSGSNFPDGPILPVSSAPTQTIIVSSSLATEAPPPLASSVEACLEGCSHKEVSNTTEAENSSSDPVGGDGIPSLSQPSQTCEENSNSSMGAGVPPRGPEPPDLVDKSSQSSLASFDDTGDGKDSANGEGCKRSSATRMVTRLRNPDSKLSQLKNQQVLVVNAQGDVTRVSTRSSKDVVVKGALSQYFKLGQEGKYRVYHNQYSSNTLALNKHQHREDHDKRRHLSHKFCMTPAGEFKWNGSIHGSKVLTISTLRLTIIQLENNVPAPFMHPNWASHRTNWIKAVQMCSKAREFALALAILECAIKPVAMLPIWKDSLGHTRLNRMTSMEREEKEKVKKREKKLEDEETMLQATWVKYTFPIKHQVWKQKGEEYRVTGYGGWSWISKTYVQRFVPKLPGNTNANYRKELEDAKLGKKCTLLDLSRRPSVATPEAQGAAVLISEAKDQGSCSLSKPATDPLLSAEYLESNEKMEEETNEEMDVKEKTEELPVEDSPVKMEVDPTESPSDAEKRCSTEEGEASIKAEPADDAQRPFYYDVVDVSNGFLTRIAYKKVVKSSKLDGLLERRVKQHVIEERQRQQVSASKPKTPALVSQASAPVPSTPVRPRSPLKPHTLAQTQLALGNAVKVEEKSSTSQTPGLGEVRNEGESYTELSKTTKDAVTPLPLPGLDSTAKDSCSTGTGGDLASPQNQTTSLPQESIADFLERTMGPKETNSDTSGQAGVKLPEGETTAQGTHSSLEHQTASVASDVTKTVHIDNTGSVIPNLKFDSVRTSTNVPDQKSGQNTSPFKPVQQNPEISAHSGPGENGTGPAENQEIGQHKTKSISSPDSAPVTPLPQVNGNDGLGSESMLSNSVMGSNNGMLTNSPQPKVNSTVKIEEQGLVVCPKDRTQQKPLVNGDWAPGNNSTETGLKEPGIVSRVEGKSSISDQEYKPPIKITRLENNLDALGANTQSTQQHNSTSPVQTETKASSVVKIIRMAPSPIPSAEESSLSDDFAEENSNSGTTEPLKTLITQVTTKSTTTTTTVVSTEMRTANAPSNACGEKVSTTESSAVSTLKTMTKTTVTKICSSGLDGQSDDSQGEMVTQEQRTMLSASVSKSTTDTDGKTSVTSVAVSQEDSASTKNHVRLLKFSRTKKTRSGTALPSYRKFVTKSSRKSIFVLPYDNLKVLARRGGFRELPLFSYNAKPALDIWPYPSPRPTFGITWRYRLQTVKCLAGVSLMLRLLWASLRWDDMAVKPSAAIGTTRTETSDTEITTTEIIKRRDVGPYGIRSEYCIRKIICPLGVPDTPKETHTPQRKGLRSSALRPKKPEPAKQTGPVVIETWVAEEELDLWEIRAFSERVEKEKAQAAEQAKKRLEQKPGTATPTGTPATSALTPKVIVGSLTGQGTSSTKVVLSTKMGTPVTFQQNKNFQQSFATWVKQGQSTGADGTMAMSGGHTFQITGTSVGGKVLTTKLPLPANSKIVTVNVPTSQGGVVQQKVLGIIPSSTAGGAQTYTTFQPRTTTLNIRPHTPGSQQQVLATGSQIRPGMTVIRTPLQQTGPMGKTILRSPLVVQQGQGGQQVVTQIIRGQAVSTAISGASPVATVTGQGASPATLGQAAPGTPRAQGQGQVKLTLAQLTQLTQKQQATSGVDRQAGVGGTQQALTVMVQGQGQTTGQLQVIPQGVTVIPGPGQQLMQASLPNGQVQRFLFTPMAATPTSSTVNTVPGQPNSTCTKTPAQPAQQAAAPIQAGAPSLATTSSPTSATPQGQLPPQTQAHMPIQSPTSLQVKTQGGTVQLQQTPQLISVSGLQQQVQVGLAKRRDGAGPAAGPAGWRLSATAHQTAAPHPDTTGRDHLSSGRTDRERGDHPGSFCPGATAANPTAPRTAAAEEETSRRGQERAALNAASQSDIIQKQVVMKQNAVIEHLKQKKTLTPAEREENQRMIVCNQVMKFLLDRIDKDDRQSAKRRKKEEVVEAKKRLANASKLSSLLYRHKESLKMEILKKRALLDKDLQLEAQEELKRDLLRMRREKERAQAAAKQAAQAAAQAAHKQQQHTLAHAHGIAAQHHLATTATSAHKRKRDEERETATSAKSKSKKKLIVTTNTKDNKKEIKLYCVCKTPYDETKFYIGCDLCTNWYHGDCVGITEKEAKKMDDYICVECKRGQESSTEELFCICRTPYDESQFYIGCDRCQNWYHGRCVGILQSEANHIDQYVCPQCQSTEDAMTVFTPLTDKDYEGLRRILRSLQAHKMAWPFLEPVDPNDAIDYYRVIKEPMDLSTMEERLQKREYVKLTEFVADMTKIFDNCRYYNPSDSPFYQCAEVLESFFVQKLKGFKASRL</sequence>
<proteinExistence type="predicted"/>
<dbReference type="PROSITE" id="PS50014">
    <property type="entry name" value="BROMODOMAIN_2"/>
    <property type="match status" value="1"/>
</dbReference>
<dbReference type="PROSITE" id="PS50064">
    <property type="entry name" value="ZF_PARP_2"/>
    <property type="match status" value="1"/>
</dbReference>
<feature type="region of interest" description="Disordered" evidence="16">
    <location>
        <begin position="2134"/>
        <end position="2204"/>
    </location>
</feature>
<feature type="region of interest" description="Disordered" evidence="16">
    <location>
        <begin position="3207"/>
        <end position="3268"/>
    </location>
</feature>
<dbReference type="GO" id="GO:0045944">
    <property type="term" value="P:positive regulation of transcription by RNA polymerase II"/>
    <property type="evidence" value="ECO:0007669"/>
    <property type="project" value="UniProtKB-ARBA"/>
</dbReference>
<feature type="domain" description="PHD-type" evidence="18">
    <location>
        <begin position="3603"/>
        <end position="3654"/>
    </location>
</feature>
<evidence type="ECO:0000256" key="15">
    <source>
        <dbReference type="SAM" id="Coils"/>
    </source>
</evidence>
<dbReference type="InterPro" id="IPR018501">
    <property type="entry name" value="DDT_dom"/>
</dbReference>
<keyword evidence="4" id="KW-0677">Repeat</keyword>
<dbReference type="PROSITE" id="PS50016">
    <property type="entry name" value="ZF_PHD_2"/>
    <property type="match status" value="3"/>
</dbReference>
<feature type="region of interest" description="Disordered" evidence="16">
    <location>
        <begin position="389"/>
        <end position="411"/>
    </location>
</feature>
<dbReference type="PRINTS" id="PR00503">
    <property type="entry name" value="BROMODOMAIN"/>
</dbReference>
<dbReference type="SUPFAM" id="SSF47370">
    <property type="entry name" value="Bromodomain"/>
    <property type="match status" value="1"/>
</dbReference>
<dbReference type="SMART" id="SM00297">
    <property type="entry name" value="BROMO"/>
    <property type="match status" value="1"/>
</dbReference>
<evidence type="ECO:0000259" key="18">
    <source>
        <dbReference type="PROSITE" id="PS50016"/>
    </source>
</evidence>
<feature type="region of interest" description="Disordered" evidence="16">
    <location>
        <begin position="2218"/>
        <end position="2254"/>
    </location>
</feature>
<dbReference type="PROSITE" id="PS50827">
    <property type="entry name" value="DDT"/>
    <property type="match status" value="1"/>
</dbReference>
<evidence type="ECO:0000313" key="21">
    <source>
        <dbReference type="EMBL" id="CAB1458192.1"/>
    </source>
</evidence>
<keyword evidence="10 13" id="KW-0103">Bromodomain</keyword>
<dbReference type="Pfam" id="PF08168">
    <property type="entry name" value="NOL11_N"/>
    <property type="match status" value="1"/>
</dbReference>
<keyword evidence="6" id="KW-0862">Zinc</keyword>
<dbReference type="InterPro" id="IPR019787">
    <property type="entry name" value="Znf_PHD-finger"/>
</dbReference>
<keyword evidence="5 14" id="KW-0863">Zinc-finger</keyword>
<dbReference type="Pfam" id="PF20998">
    <property type="entry name" value="Nol11_C"/>
    <property type="match status" value="1"/>
</dbReference>
<feature type="compositionally biased region" description="Basic residues" evidence="16">
    <location>
        <begin position="906"/>
        <end position="923"/>
    </location>
</feature>
<evidence type="ECO:0000256" key="2">
    <source>
        <dbReference type="ARBA" id="ARBA00022553"/>
    </source>
</evidence>
<feature type="compositionally biased region" description="Polar residues" evidence="16">
    <location>
        <begin position="1583"/>
        <end position="1599"/>
    </location>
</feature>
<evidence type="ECO:0000256" key="1">
    <source>
        <dbReference type="ARBA" id="ARBA00004123"/>
    </source>
</evidence>
<gene>
    <name evidence="21" type="ORF">PLEPLA_LOCUS46022</name>
</gene>
<feature type="compositionally biased region" description="Basic and acidic residues" evidence="16">
    <location>
        <begin position="390"/>
        <end position="404"/>
    </location>
</feature>
<feature type="compositionally biased region" description="Low complexity" evidence="16">
    <location>
        <begin position="2104"/>
        <end position="2116"/>
    </location>
</feature>
<feature type="compositionally biased region" description="Acidic residues" evidence="16">
    <location>
        <begin position="1478"/>
        <end position="1489"/>
    </location>
</feature>
<dbReference type="Pfam" id="PF15613">
    <property type="entry name" value="WSD"/>
    <property type="match status" value="1"/>
</dbReference>
<feature type="compositionally biased region" description="Polar residues" evidence="16">
    <location>
        <begin position="3257"/>
        <end position="3268"/>
    </location>
</feature>
<feature type="coiled-coil region" evidence="15">
    <location>
        <begin position="1836"/>
        <end position="1863"/>
    </location>
</feature>
<dbReference type="CDD" id="cd15560">
    <property type="entry name" value="PHD2_3_BPTF"/>
    <property type="match status" value="2"/>
</dbReference>
<feature type="compositionally biased region" description="Basic and acidic residues" evidence="16">
    <location>
        <begin position="3339"/>
        <end position="3357"/>
    </location>
</feature>
<evidence type="ECO:0000313" key="22">
    <source>
        <dbReference type="Proteomes" id="UP001153269"/>
    </source>
</evidence>
<feature type="region of interest" description="Disordered" evidence="16">
    <location>
        <begin position="1979"/>
        <end position="2035"/>
    </location>
</feature>
<feature type="compositionally biased region" description="Low complexity" evidence="16">
    <location>
        <begin position="3525"/>
        <end position="3551"/>
    </location>
</feature>
<keyword evidence="7" id="KW-0156">Chromatin regulator</keyword>
<dbReference type="Proteomes" id="UP001153269">
    <property type="component" value="Unassembled WGS sequence"/>
</dbReference>
<dbReference type="CDD" id="cd05509">
    <property type="entry name" value="Bromo_gcn5_like"/>
    <property type="match status" value="1"/>
</dbReference>
<dbReference type="EMBL" id="CADEAL010004376">
    <property type="protein sequence ID" value="CAB1458192.1"/>
    <property type="molecule type" value="Genomic_DNA"/>
</dbReference>
<evidence type="ECO:0000256" key="7">
    <source>
        <dbReference type="ARBA" id="ARBA00022853"/>
    </source>
</evidence>
<keyword evidence="11" id="KW-0804">Transcription</keyword>
<feature type="domain" description="PHD-type" evidence="18">
    <location>
        <begin position="1252"/>
        <end position="1299"/>
    </location>
</feature>
<feature type="compositionally biased region" description="Acidic residues" evidence="16">
    <location>
        <begin position="999"/>
        <end position="1048"/>
    </location>
</feature>
<dbReference type="InterPro" id="IPR013083">
    <property type="entry name" value="Znf_RING/FYVE/PHD"/>
</dbReference>
<feature type="domain" description="DDT" evidence="20">
    <location>
        <begin position="1102"/>
        <end position="1162"/>
    </location>
</feature>
<dbReference type="InterPro" id="IPR012584">
    <property type="entry name" value="NOL11_N"/>
</dbReference>
<dbReference type="PANTHER" id="PTHR45975:SF2">
    <property type="entry name" value="NUCLEOSOME-REMODELING FACTOR SUBUNIT BPTF"/>
    <property type="match status" value="1"/>
</dbReference>
<keyword evidence="12" id="KW-0539">Nucleus</keyword>
<name>A0A9N7ZCM8_PLEPL</name>
<dbReference type="Pfam" id="PF02791">
    <property type="entry name" value="DDT"/>
    <property type="match status" value="1"/>
</dbReference>
<feature type="region of interest" description="Disordered" evidence="16">
    <location>
        <begin position="2856"/>
        <end position="2883"/>
    </location>
</feature>
<feature type="compositionally biased region" description="Polar residues" evidence="16">
    <location>
        <begin position="3207"/>
        <end position="3226"/>
    </location>
</feature>
<dbReference type="Gene3D" id="1.20.920.10">
    <property type="entry name" value="Bromodomain-like"/>
    <property type="match status" value="1"/>
</dbReference>
<dbReference type="CDD" id="cd15559">
    <property type="entry name" value="PHD1_BPTF"/>
    <property type="match status" value="1"/>
</dbReference>
<evidence type="ECO:0000256" key="5">
    <source>
        <dbReference type="ARBA" id="ARBA00022771"/>
    </source>
</evidence>
<accession>A0A9N7ZCM8</accession>
<evidence type="ECO:0000256" key="9">
    <source>
        <dbReference type="ARBA" id="ARBA00023054"/>
    </source>
</evidence>
<dbReference type="FunFam" id="3.30.40.10:FF:000048">
    <property type="entry name" value="nucleosome-remodeling factor subunit BPTF isoform X1"/>
    <property type="match status" value="2"/>
</dbReference>
<keyword evidence="9 15" id="KW-0175">Coiled coil</keyword>
<feature type="compositionally biased region" description="Polar residues" evidence="16">
    <location>
        <begin position="2358"/>
        <end position="2377"/>
    </location>
</feature>
<dbReference type="InterPro" id="IPR018359">
    <property type="entry name" value="Bromodomain_CS"/>
</dbReference>
<comment type="subcellular location">
    <subcellularLocation>
        <location evidence="1">Nucleus</location>
    </subcellularLocation>
</comment>
<feature type="region of interest" description="Disordered" evidence="16">
    <location>
        <begin position="1561"/>
        <end position="1646"/>
    </location>
</feature>
<dbReference type="InterPro" id="IPR011011">
    <property type="entry name" value="Znf_FYVE_PHD"/>
</dbReference>
<evidence type="ECO:0000256" key="3">
    <source>
        <dbReference type="ARBA" id="ARBA00022723"/>
    </source>
</evidence>
<evidence type="ECO:0008006" key="23">
    <source>
        <dbReference type="Google" id="ProtNLM"/>
    </source>
</evidence>
<feature type="compositionally biased region" description="Polar residues" evidence="16">
    <location>
        <begin position="2507"/>
        <end position="2516"/>
    </location>
</feature>
<feature type="region of interest" description="Disordered" evidence="16">
    <location>
        <begin position="2402"/>
        <end position="2421"/>
    </location>
</feature>
<feature type="compositionally biased region" description="Polar residues" evidence="16">
    <location>
        <begin position="1051"/>
        <end position="1064"/>
    </location>
</feature>
<feature type="region of interest" description="Disordered" evidence="16">
    <location>
        <begin position="1452"/>
        <end position="1528"/>
    </location>
</feature>
<dbReference type="GO" id="GO:0006338">
    <property type="term" value="P:chromatin remodeling"/>
    <property type="evidence" value="ECO:0007669"/>
    <property type="project" value="UniProtKB-ARBA"/>
</dbReference>
<feature type="compositionally biased region" description="Polar residues" evidence="16">
    <location>
        <begin position="2591"/>
        <end position="2603"/>
    </location>
</feature>
<feature type="region of interest" description="Disordered" evidence="16">
    <location>
        <begin position="863"/>
        <end position="1081"/>
    </location>
</feature>
<dbReference type="PROSITE" id="PS00633">
    <property type="entry name" value="BROMODOMAIN_1"/>
    <property type="match status" value="1"/>
</dbReference>
<feature type="compositionally biased region" description="Low complexity" evidence="16">
    <location>
        <begin position="3363"/>
        <end position="3376"/>
    </location>
</feature>
<evidence type="ECO:0000256" key="11">
    <source>
        <dbReference type="ARBA" id="ARBA00023163"/>
    </source>
</evidence>
<dbReference type="Pfam" id="PF00439">
    <property type="entry name" value="Bromodomain"/>
    <property type="match status" value="1"/>
</dbReference>
<dbReference type="InterPro" id="IPR001487">
    <property type="entry name" value="Bromodomain"/>
</dbReference>
<evidence type="ECO:0000259" key="19">
    <source>
        <dbReference type="PROSITE" id="PS50064"/>
    </source>
</evidence>
<keyword evidence="2" id="KW-0597">Phosphoprotein</keyword>
<feature type="compositionally biased region" description="Low complexity" evidence="16">
    <location>
        <begin position="895"/>
        <end position="904"/>
    </location>
</feature>
<feature type="region of interest" description="Disordered" evidence="16">
    <location>
        <begin position="2795"/>
        <end position="2825"/>
    </location>
</feature>
<feature type="compositionally biased region" description="Basic and acidic residues" evidence="16">
    <location>
        <begin position="1629"/>
        <end position="1641"/>
    </location>
</feature>
<dbReference type="GO" id="GO:0008270">
    <property type="term" value="F:zinc ion binding"/>
    <property type="evidence" value="ECO:0007669"/>
    <property type="project" value="UniProtKB-KW"/>
</dbReference>
<feature type="compositionally biased region" description="Polar residues" evidence="16">
    <location>
        <begin position="2239"/>
        <end position="2254"/>
    </location>
</feature>
<dbReference type="FunFam" id="3.30.40.10:FF:000036">
    <property type="entry name" value="nucleosome-remodeling factor subunit BPTF isoform X1"/>
    <property type="match status" value="1"/>
</dbReference>
<evidence type="ECO:0000256" key="8">
    <source>
        <dbReference type="ARBA" id="ARBA00023015"/>
    </source>
</evidence>
<evidence type="ECO:0000256" key="16">
    <source>
        <dbReference type="SAM" id="MobiDB-lite"/>
    </source>
</evidence>
<evidence type="ECO:0000256" key="14">
    <source>
        <dbReference type="PROSITE-ProRule" id="PRU00146"/>
    </source>
</evidence>
<feature type="compositionally biased region" description="Basic and acidic residues" evidence="16">
    <location>
        <begin position="2856"/>
        <end position="2868"/>
    </location>
</feature>
<dbReference type="SUPFAM" id="SSF57903">
    <property type="entry name" value="FYVE/PHD zinc finger"/>
    <property type="match status" value="3"/>
</dbReference>
<feature type="compositionally biased region" description="Low complexity" evidence="16">
    <location>
        <begin position="2869"/>
        <end position="2883"/>
    </location>
</feature>
<dbReference type="GO" id="GO:0016589">
    <property type="term" value="C:NURF complex"/>
    <property type="evidence" value="ECO:0007669"/>
    <property type="project" value="InterPro"/>
</dbReference>
<evidence type="ECO:0000256" key="12">
    <source>
        <dbReference type="ARBA" id="ARBA00023242"/>
    </source>
</evidence>
<dbReference type="SMART" id="SM00249">
    <property type="entry name" value="PHD"/>
    <property type="match status" value="3"/>
</dbReference>
<dbReference type="InterPro" id="IPR001510">
    <property type="entry name" value="Znf_PARP"/>
</dbReference>
<feature type="compositionally biased region" description="Low complexity" evidence="16">
    <location>
        <begin position="3227"/>
        <end position="3256"/>
    </location>
</feature>
<dbReference type="Gene3D" id="3.30.40.10">
    <property type="entry name" value="Zinc/RING finger domain, C3HC4 (zinc finger)"/>
    <property type="match status" value="3"/>
</dbReference>
<protein>
    <recommendedName>
        <fullName evidence="23">Bromodomain PHD finger transcription factor</fullName>
    </recommendedName>
</protein>
<dbReference type="InterPro" id="IPR019786">
    <property type="entry name" value="Zinc_finger_PHD-type_CS"/>
</dbReference>
<feature type="compositionally biased region" description="Basic and acidic residues" evidence="16">
    <location>
        <begin position="1989"/>
        <end position="2009"/>
    </location>
</feature>
<feature type="compositionally biased region" description="Polar residues" evidence="16">
    <location>
        <begin position="2280"/>
        <end position="2306"/>
    </location>
</feature>
<keyword evidence="22" id="KW-1185">Reference proteome</keyword>
<dbReference type="GO" id="GO:0000978">
    <property type="term" value="F:RNA polymerase II cis-regulatory region sequence-specific DNA binding"/>
    <property type="evidence" value="ECO:0007669"/>
    <property type="project" value="TreeGrafter"/>
</dbReference>
<feature type="region of interest" description="Disordered" evidence="16">
    <location>
        <begin position="3521"/>
        <end position="3590"/>
    </location>
</feature>
<dbReference type="PROSITE" id="PS01359">
    <property type="entry name" value="ZF_PHD_1"/>
    <property type="match status" value="1"/>
</dbReference>
<feature type="compositionally biased region" description="Polar residues" evidence="16">
    <location>
        <begin position="1563"/>
        <end position="1574"/>
    </location>
</feature>
<dbReference type="InterPro" id="IPR028941">
    <property type="entry name" value="WHIM2_dom"/>
</dbReference>
<dbReference type="FunFam" id="1.20.920.10:FF:000018">
    <property type="entry name" value="nucleosome-remodeling factor subunit BPTF isoform X1"/>
    <property type="match status" value="1"/>
</dbReference>
<evidence type="ECO:0000259" key="17">
    <source>
        <dbReference type="PROSITE" id="PS50014"/>
    </source>
</evidence>
<comment type="caution">
    <text evidence="21">The sequence shown here is derived from an EMBL/GenBank/DDBJ whole genome shotgun (WGS) entry which is preliminary data.</text>
</comment>
<dbReference type="GO" id="GO:0045892">
    <property type="term" value="P:negative regulation of DNA-templated transcription"/>
    <property type="evidence" value="ECO:0007669"/>
    <property type="project" value="UniProtKB-ARBA"/>
</dbReference>
<dbReference type="InterPro" id="IPR001965">
    <property type="entry name" value="Znf_PHD"/>
</dbReference>